<evidence type="ECO:0000313" key="3">
    <source>
        <dbReference type="Proteomes" id="UP000011523"/>
    </source>
</evidence>
<proteinExistence type="predicted"/>
<comment type="caution">
    <text evidence="2">The sequence shown here is derived from an EMBL/GenBank/DDBJ whole genome shotgun (WGS) entry which is preliminary data.</text>
</comment>
<reference evidence="2 3" key="1">
    <citation type="journal article" date="2014" name="PLoS Genet.">
        <title>Phylogenetically driven sequencing of extremely halophilic archaea reveals strategies for static and dynamic osmo-response.</title>
        <authorList>
            <person name="Becker E.A."/>
            <person name="Seitzer P.M."/>
            <person name="Tritt A."/>
            <person name="Larsen D."/>
            <person name="Krusor M."/>
            <person name="Yao A.I."/>
            <person name="Wu D."/>
            <person name="Madern D."/>
            <person name="Eisen J.A."/>
            <person name="Darling A.E."/>
            <person name="Facciotti M.T."/>
        </authorList>
    </citation>
    <scope>NUCLEOTIDE SEQUENCE [LARGE SCALE GENOMIC DNA]</scope>
    <source>
        <strain evidence="2 3">DSM 14210</strain>
    </source>
</reference>
<feature type="transmembrane region" description="Helical" evidence="1">
    <location>
        <begin position="5"/>
        <end position="22"/>
    </location>
</feature>
<dbReference type="Proteomes" id="UP000011523">
    <property type="component" value="Unassembled WGS sequence"/>
</dbReference>
<keyword evidence="1" id="KW-0812">Transmembrane</keyword>
<keyword evidence="1" id="KW-0472">Membrane</keyword>
<keyword evidence="3" id="KW-1185">Reference proteome</keyword>
<gene>
    <name evidence="2" type="ORF">C472_01669</name>
</gene>
<dbReference type="AlphaFoldDB" id="M0E2H8"/>
<evidence type="ECO:0000313" key="2">
    <source>
        <dbReference type="EMBL" id="ELZ40529.1"/>
    </source>
</evidence>
<protein>
    <submittedName>
        <fullName evidence="2">Uncharacterized protein</fullName>
    </submittedName>
</protein>
<dbReference type="PATRIC" id="fig|1227485.3.peg.310"/>
<name>M0E2H8_9EURY</name>
<keyword evidence="1" id="KW-1133">Transmembrane helix</keyword>
<organism evidence="2 3">
    <name type="scientific">Halorubrum tebenquichense DSM 14210</name>
    <dbReference type="NCBI Taxonomy" id="1227485"/>
    <lineage>
        <taxon>Archaea</taxon>
        <taxon>Methanobacteriati</taxon>
        <taxon>Methanobacteriota</taxon>
        <taxon>Stenosarchaea group</taxon>
        <taxon>Halobacteria</taxon>
        <taxon>Halobacteriales</taxon>
        <taxon>Haloferacaceae</taxon>
        <taxon>Halorubrum</taxon>
    </lineage>
</organism>
<dbReference type="EMBL" id="AOJD01000018">
    <property type="protein sequence ID" value="ELZ40529.1"/>
    <property type="molecule type" value="Genomic_DNA"/>
</dbReference>
<accession>M0E2H8</accession>
<feature type="transmembrane region" description="Helical" evidence="1">
    <location>
        <begin position="28"/>
        <end position="46"/>
    </location>
</feature>
<sequence length="62" mass="7202">MVPKHLIWIGGLLIAIPLLLALLSAAWIWVPVGLFVLGIGIVLYGFKRYHERRMRERFERSD</sequence>
<evidence type="ECO:0000256" key="1">
    <source>
        <dbReference type="SAM" id="Phobius"/>
    </source>
</evidence>